<dbReference type="InterPro" id="IPR025018">
    <property type="entry name" value="DUF3953"/>
</dbReference>
<organism evidence="2 3">
    <name type="scientific">Bacillus cereus</name>
    <dbReference type="NCBI Taxonomy" id="1396"/>
    <lineage>
        <taxon>Bacteria</taxon>
        <taxon>Bacillati</taxon>
        <taxon>Bacillota</taxon>
        <taxon>Bacilli</taxon>
        <taxon>Bacillales</taxon>
        <taxon>Bacillaceae</taxon>
        <taxon>Bacillus</taxon>
        <taxon>Bacillus cereus group</taxon>
    </lineage>
</organism>
<sequence>MLKNIRIILATIALILALFSLFANLSILLSFVFILLSIMCILFGIDEIKQKQTAKAFVYFLCFAATLYVALSRILPSKRCHSYGYFGWPSFIY</sequence>
<protein>
    <recommendedName>
        <fullName evidence="4">DUF3953 domain-containing protein</fullName>
    </recommendedName>
</protein>
<gene>
    <name evidence="2" type="ORF">CN425_20800</name>
</gene>
<accession>A0A2A8PRY8</accession>
<evidence type="ECO:0000313" key="2">
    <source>
        <dbReference type="EMBL" id="PEV98408.1"/>
    </source>
</evidence>
<reference evidence="2 3" key="1">
    <citation type="submission" date="2017-09" db="EMBL/GenBank/DDBJ databases">
        <title>Large-scale bioinformatics analysis of Bacillus genomes uncovers conserved roles of natural products in bacterial physiology.</title>
        <authorList>
            <consortium name="Agbiome Team Llc"/>
            <person name="Bleich R.M."/>
            <person name="Grubbs K.J."/>
            <person name="Santa Maria K.C."/>
            <person name="Allen S.E."/>
            <person name="Farag S."/>
            <person name="Shank E.A."/>
            <person name="Bowers A."/>
        </authorList>
    </citation>
    <scope>NUCLEOTIDE SEQUENCE [LARGE SCALE GENOMIC DNA]</scope>
    <source>
        <strain evidence="2 3">AFS010695</strain>
    </source>
</reference>
<evidence type="ECO:0008006" key="4">
    <source>
        <dbReference type="Google" id="ProtNLM"/>
    </source>
</evidence>
<keyword evidence="1" id="KW-0812">Transmembrane</keyword>
<name>A0A2A8PRY8_BACCE</name>
<feature type="transmembrane region" description="Helical" evidence="1">
    <location>
        <begin position="57"/>
        <end position="75"/>
    </location>
</feature>
<evidence type="ECO:0000256" key="1">
    <source>
        <dbReference type="SAM" id="Phobius"/>
    </source>
</evidence>
<comment type="caution">
    <text evidence="2">The sequence shown here is derived from an EMBL/GenBank/DDBJ whole genome shotgun (WGS) entry which is preliminary data.</text>
</comment>
<keyword evidence="1" id="KW-0472">Membrane</keyword>
<dbReference type="RefSeq" id="WP_098381100.1">
    <property type="nucleotide sequence ID" value="NZ_NTWE01000040.1"/>
</dbReference>
<dbReference type="Proteomes" id="UP000220635">
    <property type="component" value="Unassembled WGS sequence"/>
</dbReference>
<dbReference type="Pfam" id="PF13129">
    <property type="entry name" value="DUF3953"/>
    <property type="match status" value="1"/>
</dbReference>
<proteinExistence type="predicted"/>
<dbReference type="AlphaFoldDB" id="A0A2A8PRY8"/>
<keyword evidence="1" id="KW-1133">Transmembrane helix</keyword>
<evidence type="ECO:0000313" key="3">
    <source>
        <dbReference type="Proteomes" id="UP000220635"/>
    </source>
</evidence>
<dbReference type="OrthoDB" id="2941976at2"/>
<dbReference type="EMBL" id="NTWE01000040">
    <property type="protein sequence ID" value="PEV98408.1"/>
    <property type="molecule type" value="Genomic_DNA"/>
</dbReference>
<feature type="transmembrane region" description="Helical" evidence="1">
    <location>
        <begin position="12"/>
        <end position="45"/>
    </location>
</feature>